<evidence type="ECO:0000313" key="2">
    <source>
        <dbReference type="Proteomes" id="UP001597549"/>
    </source>
</evidence>
<dbReference type="InterPro" id="IPR008969">
    <property type="entry name" value="CarboxyPept-like_regulatory"/>
</dbReference>
<gene>
    <name evidence="1" type="ORF">ACFSX9_02770</name>
</gene>
<protein>
    <submittedName>
        <fullName evidence="1">Uncharacterized protein</fullName>
    </submittedName>
</protein>
<evidence type="ECO:0000313" key="1">
    <source>
        <dbReference type="EMBL" id="MFD2907649.1"/>
    </source>
</evidence>
<dbReference type="EMBL" id="JBHUOL010000006">
    <property type="protein sequence ID" value="MFD2907649.1"/>
    <property type="molecule type" value="Genomic_DNA"/>
</dbReference>
<accession>A0ABW5Z499</accession>
<proteinExistence type="predicted"/>
<name>A0ABW5Z499_9FLAO</name>
<reference evidence="2" key="1">
    <citation type="journal article" date="2019" name="Int. J. Syst. Evol. Microbiol.">
        <title>The Global Catalogue of Microorganisms (GCM) 10K type strain sequencing project: providing services to taxonomists for standard genome sequencing and annotation.</title>
        <authorList>
            <consortium name="The Broad Institute Genomics Platform"/>
            <consortium name="The Broad Institute Genome Sequencing Center for Infectious Disease"/>
            <person name="Wu L."/>
            <person name="Ma J."/>
        </authorList>
    </citation>
    <scope>NUCLEOTIDE SEQUENCE [LARGE SCALE GENOMIC DNA]</scope>
    <source>
        <strain evidence="2">KCTC 52644</strain>
    </source>
</reference>
<dbReference type="SUPFAM" id="SSF49464">
    <property type="entry name" value="Carboxypeptidase regulatory domain-like"/>
    <property type="match status" value="1"/>
</dbReference>
<sequence length="875" mass="100967">MTKYIILLLFPICCFSQIKITGNVKNDLKENLYGVSVVINNIDSSNIIAYDITDDNGNFEINVDSNLDKFTIEVQILGYKKEIKIIDNINQRINYTLVSEITILKEVILKTSPITKKGDTLSYNVASFASEKDRTIADVLSKMPGIEVMPDGKILYQGKPINKYYIEGMDLLEGKYNLANNNLPFSQVAKVQILENHQPVRVLDSLVYSDNAALNIKLKNSVSFTGQAELGIGLSPILWENNLTPMLFTKNRQFLTSYQSNNTGNDVSSQLETLTLEDLIESVESNSDKKDWLAIQRLNTPSFSEKRWLDNNIHLITANYLQKLKKNLELRVNISYLNDYQQQKGATKTLFFTQNDTIAINEVKYNRIYNNSLQTNLTVQKNTKENYFKNSIQYQGYWDNNNGLISTNNLGVNQNLNNHYYTISNKFKNIFSLGKQLLTVNSYFGYNRTPQILNVNPGQFDVLLNNGVPYDNLKQNVDLQNINTSNSISFTKALKQFTITPKFGVNVENQNLDTALFIEGIQIQNNEFYNELDWFKSKLYIELQTQYKKNNWRLEFNSPLNFNYLQIKDYHLDKREALNKVTFEPRISVVNDINSFWKISSSAGFKNKFGSIDAINYAYILKNYRNIQRNNSIIPQTYTQTYNIGISYRNPLTSLFGNLFYSYSVSNFNLINKINILNNGSIELEAIEQSNIKKSSIISGNVNKYISTIKTNFKLSSSWSSFSFNQFLNNQLAEINSQNSTISIKSNTDILKWFDLEYQAKWNISKSKVDNQSKKAITNQSHLACLNLYPLKNHYIGLKTEYFKNNLFATTDENLFADLIYRYTWKSKKIDFEVQYNNIFNTNEFQTVNVDSFSYVETSFALRPSQVLFKVRFTL</sequence>
<comment type="caution">
    <text evidence="1">The sequence shown here is derived from an EMBL/GenBank/DDBJ whole genome shotgun (WGS) entry which is preliminary data.</text>
</comment>
<dbReference type="Proteomes" id="UP001597549">
    <property type="component" value="Unassembled WGS sequence"/>
</dbReference>
<organism evidence="1 2">
    <name type="scientific">Flavobacterium ardleyense</name>
    <dbReference type="NCBI Taxonomy" id="2038737"/>
    <lineage>
        <taxon>Bacteria</taxon>
        <taxon>Pseudomonadati</taxon>
        <taxon>Bacteroidota</taxon>
        <taxon>Flavobacteriia</taxon>
        <taxon>Flavobacteriales</taxon>
        <taxon>Flavobacteriaceae</taxon>
        <taxon>Flavobacterium</taxon>
    </lineage>
</organism>
<keyword evidence="2" id="KW-1185">Reference proteome</keyword>
<dbReference type="SUPFAM" id="SSF56935">
    <property type="entry name" value="Porins"/>
    <property type="match status" value="1"/>
</dbReference>
<dbReference type="RefSeq" id="WP_379804104.1">
    <property type="nucleotide sequence ID" value="NZ_JBHUOL010000006.1"/>
</dbReference>